<proteinExistence type="predicted"/>
<dbReference type="PROSITE" id="PS51273">
    <property type="entry name" value="GATASE_TYPE_1"/>
    <property type="match status" value="1"/>
</dbReference>
<accession>X1R1N8</accession>
<dbReference type="PANTHER" id="PTHR43235">
    <property type="entry name" value="GLUTAMINE AMIDOTRANSFERASE PB2B2.05-RELATED"/>
    <property type="match status" value="1"/>
</dbReference>
<dbReference type="InterPro" id="IPR011697">
    <property type="entry name" value="Peptidase_C26"/>
</dbReference>
<dbReference type="GO" id="GO:0006598">
    <property type="term" value="P:polyamine catabolic process"/>
    <property type="evidence" value="ECO:0007669"/>
    <property type="project" value="TreeGrafter"/>
</dbReference>
<reference evidence="1" key="1">
    <citation type="journal article" date="2014" name="Front. Microbiol.">
        <title>High frequency of phylogenetically diverse reductive dehalogenase-homologous genes in deep subseafloor sedimentary metagenomes.</title>
        <authorList>
            <person name="Kawai M."/>
            <person name="Futagami T."/>
            <person name="Toyoda A."/>
            <person name="Takaki Y."/>
            <person name="Nishi S."/>
            <person name="Hori S."/>
            <person name="Arai W."/>
            <person name="Tsubouchi T."/>
            <person name="Morono Y."/>
            <person name="Uchiyama I."/>
            <person name="Ito T."/>
            <person name="Fujiyama A."/>
            <person name="Inagaki F."/>
            <person name="Takami H."/>
        </authorList>
    </citation>
    <scope>NUCLEOTIDE SEQUENCE</scope>
    <source>
        <strain evidence="1">Expedition CK06-06</strain>
    </source>
</reference>
<evidence type="ECO:0000313" key="1">
    <source>
        <dbReference type="EMBL" id="GAI74707.1"/>
    </source>
</evidence>
<dbReference type="EMBL" id="BARW01008980">
    <property type="protein sequence ID" value="GAI74707.1"/>
    <property type="molecule type" value="Genomic_DNA"/>
</dbReference>
<name>X1R1N8_9ZZZZ</name>
<dbReference type="InterPro" id="IPR044668">
    <property type="entry name" value="PuuD-like"/>
</dbReference>
<gene>
    <name evidence="1" type="ORF">S12H4_18220</name>
</gene>
<dbReference type="Pfam" id="PF07722">
    <property type="entry name" value="Peptidase_C26"/>
    <property type="match status" value="1"/>
</dbReference>
<comment type="caution">
    <text evidence="1">The sequence shown here is derived from an EMBL/GenBank/DDBJ whole genome shotgun (WGS) entry which is preliminary data.</text>
</comment>
<dbReference type="Gene3D" id="3.40.50.880">
    <property type="match status" value="1"/>
</dbReference>
<dbReference type="InterPro" id="IPR029062">
    <property type="entry name" value="Class_I_gatase-like"/>
</dbReference>
<dbReference type="PANTHER" id="PTHR43235:SF1">
    <property type="entry name" value="GLUTAMINE AMIDOTRANSFERASE PB2B2.05-RELATED"/>
    <property type="match status" value="1"/>
</dbReference>
<dbReference type="GO" id="GO:0033969">
    <property type="term" value="F:gamma-glutamyl-gamma-aminobutyrate hydrolase activity"/>
    <property type="evidence" value="ECO:0007669"/>
    <property type="project" value="TreeGrafter"/>
</dbReference>
<organism evidence="1">
    <name type="scientific">marine sediment metagenome</name>
    <dbReference type="NCBI Taxonomy" id="412755"/>
    <lineage>
        <taxon>unclassified sequences</taxon>
        <taxon>metagenomes</taxon>
        <taxon>ecological metagenomes</taxon>
    </lineage>
</organism>
<sequence length="251" mass="28428">MDPIIGISCFCNLGKRNTDENPYYRIERHYIEPIIKCGGIPFIIPEFINESLSEKILNNIDGLVMSGGSGNSDKGDRIEVEGRPRTLRGQNKNRYIADSFLLKVALKRNMPLLGMCRGMQMICETAGGKLNYKFLDEIDTGGVLHQQKSKGNIPTHTISLKEGSQLQKILGVSEVKVNSFHSQFCIEPGENLEISAWAKKEIAEAIESPVYRFVLGLQFHPEEMFNDYPVFIKIFEAFIEKSREYQNSKKS</sequence>
<protein>
    <submittedName>
        <fullName evidence="1">Uncharacterized protein</fullName>
    </submittedName>
</protein>
<dbReference type="SUPFAM" id="SSF52317">
    <property type="entry name" value="Class I glutamine amidotransferase-like"/>
    <property type="match status" value="1"/>
</dbReference>
<dbReference type="GO" id="GO:0005829">
    <property type="term" value="C:cytosol"/>
    <property type="evidence" value="ECO:0007669"/>
    <property type="project" value="TreeGrafter"/>
</dbReference>
<dbReference type="AlphaFoldDB" id="X1R1N8"/>